<name>C8NIZ6_9LACT</name>
<dbReference type="EMBL" id="ACKZ01000029">
    <property type="protein sequence ID" value="EEW36543.1"/>
    <property type="molecule type" value="Genomic_DNA"/>
</dbReference>
<evidence type="ECO:0000256" key="7">
    <source>
        <dbReference type="NCBIfam" id="TIGR01231"/>
    </source>
</evidence>
<dbReference type="PROSITE" id="PS00583">
    <property type="entry name" value="PFKB_KINASES_1"/>
    <property type="match status" value="1"/>
</dbReference>
<dbReference type="SUPFAM" id="SSF53613">
    <property type="entry name" value="Ribokinase-like"/>
    <property type="match status" value="1"/>
</dbReference>
<evidence type="ECO:0000259" key="9">
    <source>
        <dbReference type="Pfam" id="PF00294"/>
    </source>
</evidence>
<evidence type="ECO:0000256" key="6">
    <source>
        <dbReference type="ARBA" id="ARBA00022840"/>
    </source>
</evidence>
<protein>
    <recommendedName>
        <fullName evidence="7 8">Tagatose-6-phosphate kinase</fullName>
        <ecNumber evidence="7 8">2.7.1.144</ecNumber>
    </recommendedName>
</protein>
<keyword evidence="5 10" id="KW-0418">Kinase</keyword>
<comment type="catalytic activity">
    <reaction evidence="8">
        <text>D-tagatofuranose 6-phosphate + ATP = D-tagatofuranose 1,6-bisphosphate + ADP + H(+)</text>
        <dbReference type="Rhea" id="RHEA:12420"/>
        <dbReference type="ChEBI" id="CHEBI:15378"/>
        <dbReference type="ChEBI" id="CHEBI:30616"/>
        <dbReference type="ChEBI" id="CHEBI:58694"/>
        <dbReference type="ChEBI" id="CHEBI:58695"/>
        <dbReference type="ChEBI" id="CHEBI:456216"/>
        <dbReference type="EC" id="2.7.1.144"/>
    </reaction>
</comment>
<dbReference type="NCBIfam" id="TIGR03168">
    <property type="entry name" value="1-PFK"/>
    <property type="match status" value="1"/>
</dbReference>
<evidence type="ECO:0000313" key="11">
    <source>
        <dbReference type="Proteomes" id="UP000005926"/>
    </source>
</evidence>
<keyword evidence="2 8" id="KW-0808">Transferase</keyword>
<dbReference type="GO" id="GO:0009024">
    <property type="term" value="F:tagatose-6-phosphate kinase activity"/>
    <property type="evidence" value="ECO:0007669"/>
    <property type="project" value="UniProtKB-UniRule"/>
</dbReference>
<comment type="similarity">
    <text evidence="1">Belongs to the carbohydrate kinase pfkB family.</text>
</comment>
<sequence length="304" mass="32128">MNPAVDIGYTVETLKMDTVNRTQKVSKTPGGKGLNVSRVLKQLGSPVLATGLLGGHIGAFIKEKLDEVALENNFYPIQSETRNCIAILHEGLQTEILEAGPTITPEEQAGFLAHFETLLKEVDLITISGSLPAGMDETLYATIIEKAAKASIPVLLDTSGKTLKIALEAATKPVLIKPNQEELAGLLGVPEATTVEELKKQLNSPLFDGVDWVVVSLGSKGALAKHEGVFYQVSIPKVNAVNPVGSGDSTIAGLAHAIAKGESVESILKTAVTAGTLNAMEAQTGFINMENFDTIFNAVTVEKV</sequence>
<dbReference type="InterPro" id="IPR005926">
    <property type="entry name" value="LacC"/>
</dbReference>
<dbReference type="STRING" id="638301.HMPREF0444_1891"/>
<evidence type="ECO:0000313" key="10">
    <source>
        <dbReference type="EMBL" id="EEW36543.1"/>
    </source>
</evidence>
<dbReference type="PANTHER" id="PTHR46566:SF5">
    <property type="entry name" value="1-PHOSPHOFRUCTOKINASE"/>
    <property type="match status" value="1"/>
</dbReference>
<dbReference type="FunFam" id="3.40.1190.20:FF:000001">
    <property type="entry name" value="Phosphofructokinase"/>
    <property type="match status" value="1"/>
</dbReference>
<dbReference type="GO" id="GO:0044281">
    <property type="term" value="P:small molecule metabolic process"/>
    <property type="evidence" value="ECO:0007669"/>
    <property type="project" value="UniProtKB-ARBA"/>
</dbReference>
<dbReference type="Gene3D" id="3.40.1190.20">
    <property type="match status" value="1"/>
</dbReference>
<dbReference type="InterPro" id="IPR002173">
    <property type="entry name" value="Carboh/pur_kinase_PfkB_CS"/>
</dbReference>
<dbReference type="GO" id="GO:0005829">
    <property type="term" value="C:cytosol"/>
    <property type="evidence" value="ECO:0007669"/>
    <property type="project" value="TreeGrafter"/>
</dbReference>
<keyword evidence="3 8" id="KW-0423">Lactose metabolism</keyword>
<keyword evidence="11" id="KW-1185">Reference proteome</keyword>
<dbReference type="GO" id="GO:2001059">
    <property type="term" value="P:D-tagatose 6-phosphate catabolic process"/>
    <property type="evidence" value="ECO:0007669"/>
    <property type="project" value="UniProtKB-UniPathway"/>
</dbReference>
<dbReference type="PANTHER" id="PTHR46566">
    <property type="entry name" value="1-PHOSPHOFRUCTOKINASE-RELATED"/>
    <property type="match status" value="1"/>
</dbReference>
<evidence type="ECO:0000256" key="4">
    <source>
        <dbReference type="ARBA" id="ARBA00022741"/>
    </source>
</evidence>
<dbReference type="Proteomes" id="UP000005926">
    <property type="component" value="Unassembled WGS sequence"/>
</dbReference>
<dbReference type="AlphaFoldDB" id="C8NIZ6"/>
<comment type="similarity">
    <text evidence="8">Belongs to the carbohydrate kinase PfkB family. LacC subfamily.</text>
</comment>
<accession>C8NIZ6</accession>
<reference evidence="10 11" key="1">
    <citation type="submission" date="2009-08" db="EMBL/GenBank/DDBJ databases">
        <authorList>
            <person name="Muzny D."/>
            <person name="Qin X."/>
            <person name="Deng J."/>
            <person name="Jiang H."/>
            <person name="Liu Y."/>
            <person name="Qu J."/>
            <person name="Song X.-Z."/>
            <person name="Zhang L."/>
            <person name="Thornton R."/>
            <person name="Coyle M."/>
            <person name="Francisco L."/>
            <person name="Jackson L."/>
            <person name="Javaid M."/>
            <person name="Korchina V."/>
            <person name="Kovar C."/>
            <person name="Mata R."/>
            <person name="Mathew T."/>
            <person name="Ngo R."/>
            <person name="Nguyen L."/>
            <person name="Nguyen N."/>
            <person name="Okwuonu G."/>
            <person name="Ongeri F."/>
            <person name="Pham C."/>
            <person name="Simmons D."/>
            <person name="Wilczek-Boney K."/>
            <person name="Hale W."/>
            <person name="Jakkamsetti A."/>
            <person name="Pham P."/>
            <person name="Ruth R."/>
            <person name="San Lucas F."/>
            <person name="Warren J."/>
            <person name="Zhang J."/>
            <person name="Zhao Z."/>
            <person name="Zhou C."/>
            <person name="Zhu D."/>
            <person name="Lee S."/>
            <person name="Bess C."/>
            <person name="Blankenburg K."/>
            <person name="Forbes L."/>
            <person name="Fu Q."/>
            <person name="Gubbala S."/>
            <person name="Hirani K."/>
            <person name="Jayaseelan J.C."/>
            <person name="Lara F."/>
            <person name="Munidasa M."/>
            <person name="Palculict T."/>
            <person name="Patil S."/>
            <person name="Pu L.-L."/>
            <person name="Saada N."/>
            <person name="Tang L."/>
            <person name="Weissenberger G."/>
            <person name="Zhu Y."/>
            <person name="Hemphill L."/>
            <person name="Shang Y."/>
            <person name="Youmans B."/>
            <person name="Ayvaz T."/>
            <person name="Ross M."/>
            <person name="Santibanez J."/>
            <person name="Aqrawi P."/>
            <person name="Gross S."/>
            <person name="Joshi V."/>
            <person name="Fowler G."/>
            <person name="Nazareth L."/>
            <person name="Reid J."/>
            <person name="Worley K."/>
            <person name="Petrosino J."/>
            <person name="Highlander S."/>
            <person name="Gibbs R."/>
        </authorList>
    </citation>
    <scope>NUCLEOTIDE SEQUENCE [LARGE SCALE GENOMIC DNA]</scope>
    <source>
        <strain evidence="10 11">ATCC 49175</strain>
    </source>
</reference>
<evidence type="ECO:0000256" key="1">
    <source>
        <dbReference type="ARBA" id="ARBA00005380"/>
    </source>
</evidence>
<dbReference type="CDD" id="cd01164">
    <property type="entry name" value="FruK_PfkB_like"/>
    <property type="match status" value="1"/>
</dbReference>
<dbReference type="PROSITE" id="PS00584">
    <property type="entry name" value="PFKB_KINASES_2"/>
    <property type="match status" value="1"/>
</dbReference>
<dbReference type="InterPro" id="IPR017583">
    <property type="entry name" value="Tagatose/fructose_Pkinase"/>
</dbReference>
<organism evidence="10 11">
    <name type="scientific">Granulicatella adiacens ATCC 49175</name>
    <dbReference type="NCBI Taxonomy" id="638301"/>
    <lineage>
        <taxon>Bacteria</taxon>
        <taxon>Bacillati</taxon>
        <taxon>Bacillota</taxon>
        <taxon>Bacilli</taxon>
        <taxon>Lactobacillales</taxon>
        <taxon>Carnobacteriaceae</taxon>
        <taxon>Granulicatella</taxon>
    </lineage>
</organism>
<dbReference type="GO" id="GO:0005524">
    <property type="term" value="F:ATP binding"/>
    <property type="evidence" value="ECO:0007669"/>
    <property type="project" value="UniProtKB-KW"/>
</dbReference>
<gene>
    <name evidence="10" type="primary">lacC</name>
    <name evidence="10" type="ORF">HMPREF0444_1891</name>
</gene>
<keyword evidence="6 8" id="KW-0067">ATP-binding</keyword>
<comment type="caution">
    <text evidence="10">The sequence shown here is derived from an EMBL/GenBank/DDBJ whole genome shotgun (WGS) entry which is preliminary data.</text>
</comment>
<evidence type="ECO:0000256" key="5">
    <source>
        <dbReference type="ARBA" id="ARBA00022777"/>
    </source>
</evidence>
<proteinExistence type="inferred from homology"/>
<dbReference type="UniPathway" id="UPA00704">
    <property type="reaction ID" value="UER00715"/>
</dbReference>
<dbReference type="GO" id="GO:0019512">
    <property type="term" value="P:lactose catabolic process via tagatose-6-phosphate"/>
    <property type="evidence" value="ECO:0007669"/>
    <property type="project" value="InterPro"/>
</dbReference>
<dbReference type="PIRSF" id="PIRSF000535">
    <property type="entry name" value="1PFK/6PFK/LacC"/>
    <property type="match status" value="1"/>
</dbReference>
<keyword evidence="4 8" id="KW-0547">Nucleotide-binding</keyword>
<feature type="domain" description="Carbohydrate kinase PfkB" evidence="9">
    <location>
        <begin position="9"/>
        <end position="285"/>
    </location>
</feature>
<dbReference type="InterPro" id="IPR011611">
    <property type="entry name" value="PfkB_dom"/>
</dbReference>
<evidence type="ECO:0000256" key="3">
    <source>
        <dbReference type="ARBA" id="ARBA00022736"/>
    </source>
</evidence>
<dbReference type="EC" id="2.7.1.144" evidence="7 8"/>
<dbReference type="eggNOG" id="COG1105">
    <property type="taxonomic scope" value="Bacteria"/>
</dbReference>
<dbReference type="NCBIfam" id="TIGR01231">
    <property type="entry name" value="lacC"/>
    <property type="match status" value="1"/>
</dbReference>
<dbReference type="InterPro" id="IPR029056">
    <property type="entry name" value="Ribokinase-like"/>
</dbReference>
<evidence type="ECO:0000256" key="8">
    <source>
        <dbReference type="PIRNR" id="PIRNR000535"/>
    </source>
</evidence>
<evidence type="ECO:0000256" key="2">
    <source>
        <dbReference type="ARBA" id="ARBA00022679"/>
    </source>
</evidence>
<dbReference type="HOGENOM" id="CLU_050013_5_0_9"/>
<comment type="pathway">
    <text evidence="8">Carbohydrate metabolism; D-tagatose 6-phosphate degradation; D-glyceraldehyde 3-phosphate and glycerone phosphate from D-tagatose 6-phosphate: step 1/2.</text>
</comment>
<dbReference type="Pfam" id="PF00294">
    <property type="entry name" value="PfkB"/>
    <property type="match status" value="1"/>
</dbReference>
<dbReference type="GO" id="GO:0008443">
    <property type="term" value="F:phosphofructokinase activity"/>
    <property type="evidence" value="ECO:0007669"/>
    <property type="project" value="TreeGrafter"/>
</dbReference>